<reference evidence="4" key="1">
    <citation type="journal article" date="2009" name="Genome Res.">
        <title>Comparative genomic analyses of the human fungal pathogens Coccidioides and their relatives.</title>
        <authorList>
            <person name="Sharpton T.J."/>
            <person name="Stajich J.E."/>
            <person name="Rounsley S.D."/>
            <person name="Gardner M.J."/>
            <person name="Wortman J.R."/>
            <person name="Jordar V.S."/>
            <person name="Maiti R."/>
            <person name="Kodira C.D."/>
            <person name="Neafsey D.E."/>
            <person name="Zeng Q."/>
            <person name="Hung C.-Y."/>
            <person name="McMahan C."/>
            <person name="Muszewska A."/>
            <person name="Grynberg M."/>
            <person name="Mandel M.A."/>
            <person name="Kellner E.M."/>
            <person name="Barker B.M."/>
            <person name="Galgiani J.N."/>
            <person name="Orbach M.J."/>
            <person name="Kirkland T.N."/>
            <person name="Cole G.T."/>
            <person name="Henn M.R."/>
            <person name="Birren B.W."/>
            <person name="Taylor J.W."/>
        </authorList>
    </citation>
    <scope>NUCLEOTIDE SEQUENCE [LARGE SCALE GENOMIC DNA]</scope>
    <source>
        <strain evidence="4">UAMH 1704</strain>
    </source>
</reference>
<feature type="region of interest" description="Disordered" evidence="1">
    <location>
        <begin position="651"/>
        <end position="816"/>
    </location>
</feature>
<keyword evidence="2" id="KW-0812">Transmembrane</keyword>
<evidence type="ECO:0000256" key="2">
    <source>
        <dbReference type="SAM" id="Phobius"/>
    </source>
</evidence>
<gene>
    <name evidence="3" type="ORF">UREG_05496</name>
</gene>
<feature type="transmembrane region" description="Helical" evidence="2">
    <location>
        <begin position="6"/>
        <end position="27"/>
    </location>
</feature>
<dbReference type="KEGG" id="ure:UREG_05496"/>
<dbReference type="InParanoid" id="C4JSQ7"/>
<dbReference type="VEuPathDB" id="FungiDB:UREG_05496"/>
<dbReference type="RefSeq" id="XP_002584807.1">
    <property type="nucleotide sequence ID" value="XM_002584761.1"/>
</dbReference>
<keyword evidence="4" id="KW-1185">Reference proteome</keyword>
<keyword evidence="2" id="KW-1133">Transmembrane helix</keyword>
<evidence type="ECO:0000256" key="1">
    <source>
        <dbReference type="SAM" id="MobiDB-lite"/>
    </source>
</evidence>
<organism evidence="3 4">
    <name type="scientific">Uncinocarpus reesii (strain UAMH 1704)</name>
    <dbReference type="NCBI Taxonomy" id="336963"/>
    <lineage>
        <taxon>Eukaryota</taxon>
        <taxon>Fungi</taxon>
        <taxon>Dikarya</taxon>
        <taxon>Ascomycota</taxon>
        <taxon>Pezizomycotina</taxon>
        <taxon>Eurotiomycetes</taxon>
        <taxon>Eurotiomycetidae</taxon>
        <taxon>Onygenales</taxon>
        <taxon>Onygenaceae</taxon>
        <taxon>Uncinocarpus</taxon>
    </lineage>
</organism>
<accession>C4JSQ7</accession>
<dbReference type="GeneID" id="8443403"/>
<dbReference type="EMBL" id="CH476617">
    <property type="protein sequence ID" value="EEP80654.1"/>
    <property type="molecule type" value="Genomic_DNA"/>
</dbReference>
<feature type="compositionally biased region" description="Basic and acidic residues" evidence="1">
    <location>
        <begin position="697"/>
        <end position="711"/>
    </location>
</feature>
<dbReference type="Proteomes" id="UP000002058">
    <property type="component" value="Unassembled WGS sequence"/>
</dbReference>
<dbReference type="OrthoDB" id="4198644at2759"/>
<dbReference type="OMA" id="HCATHED"/>
<name>C4JSQ7_UNCRE</name>
<dbReference type="HOGENOM" id="CLU_345453_0_0_1"/>
<evidence type="ECO:0000313" key="4">
    <source>
        <dbReference type="Proteomes" id="UP000002058"/>
    </source>
</evidence>
<dbReference type="AlphaFoldDB" id="C4JSQ7"/>
<feature type="compositionally biased region" description="Basic residues" evidence="1">
    <location>
        <begin position="793"/>
        <end position="803"/>
    </location>
</feature>
<evidence type="ECO:0000313" key="3">
    <source>
        <dbReference type="EMBL" id="EEP80654.1"/>
    </source>
</evidence>
<dbReference type="eggNOG" id="ENOG502T3IX">
    <property type="taxonomic scope" value="Eukaryota"/>
</dbReference>
<dbReference type="STRING" id="336963.C4JSQ7"/>
<sequence>MEPTILVVLFAGLTIFSNWFSVPLTTLNPQRPVAERLVGSFQLTAAAQGVSALYCRFNQPVNDFSSLLNQTLPSTDPVLGETLVSRVLETATDDSIPSATVTTAIIPTPTVPFGGAEHIVFDNFLVEDSSEYPEWFVARLGLLVGDHMRRHPNIYTVAASLVLVQSMVMMWFARQIQRLTRELHGVSSQPLEGAGFEHVQAQLAAEQSRVNSFIAKFEGFVDNFQSLERRFNDLSATVSAWPQQIPELVGDGLVQIRTQVDQFDARFEQLQRQVTDFATEKATNAKDSGFLQSLQDQVQGLVAQWEAKPWELPQSELAVRLQGFNERLEQLPPSSPSVDSKELTTRITRLQKDLDQWKESVVMNSEVASVEASLRLIQKKVDSQPWTESFTRVEDEIATLSHELSSVKKTSTTLETEQKNLAADVKLVGQFVNQLKAEQPWQRGSSLTDVQLAAVNEIAALKETLATKQETKALSDAIRRTDGSLETWISKTWPADLLKLEKSSKELERSFNGELDSIRSHCATHEDVKYACKQLNTQVSNDLKTRDKSIDSLKSDVNGLSAKVKDLEARPVGGSVQGAVTIEELKKVKDMAREADNSAISSALAVQDLRERALQAGRDITGINSILRIHEFDIASCVTKLGIERKKVTFGAAPSGQAPPSQVPAKNDAKPGKPTTSPPGSKEEKPPVSQSSVTEGADSKSESKSDKKDEPPATGSSEKSAVPQGETESKPKSPETSTSVEPKLPGLEASRWASAGPTEPKPAGLEASRWATATPEPKPPGLESQPLGSSRSSKFRWRRPKERRFKEGQEKISAPE</sequence>
<protein>
    <submittedName>
        <fullName evidence="3">Uncharacterized protein</fullName>
    </submittedName>
</protein>
<keyword evidence="2" id="KW-0472">Membrane</keyword>
<proteinExistence type="predicted"/>